<feature type="compositionally biased region" description="Polar residues" evidence="5">
    <location>
        <begin position="583"/>
        <end position="597"/>
    </location>
</feature>
<dbReference type="InterPro" id="IPR050613">
    <property type="entry name" value="Sec_Metabolite_Reg"/>
</dbReference>
<evidence type="ECO:0000256" key="4">
    <source>
        <dbReference type="ARBA" id="ARBA00023242"/>
    </source>
</evidence>
<feature type="compositionally biased region" description="Low complexity" evidence="5">
    <location>
        <begin position="555"/>
        <end position="565"/>
    </location>
</feature>
<evidence type="ECO:0000313" key="6">
    <source>
        <dbReference type="EMBL" id="KAJ5155748.1"/>
    </source>
</evidence>
<dbReference type="Proteomes" id="UP001146351">
    <property type="component" value="Unassembled WGS sequence"/>
</dbReference>
<keyword evidence="4" id="KW-0539">Nucleus</keyword>
<keyword evidence="2" id="KW-0805">Transcription regulation</keyword>
<dbReference type="PANTHER" id="PTHR31001:SF90">
    <property type="entry name" value="CENTROMERE DNA-BINDING PROTEIN COMPLEX CBF3 SUBUNIT B"/>
    <property type="match status" value="1"/>
</dbReference>
<dbReference type="GO" id="GO:0005634">
    <property type="term" value="C:nucleus"/>
    <property type="evidence" value="ECO:0007669"/>
    <property type="project" value="UniProtKB-SubCell"/>
</dbReference>
<feature type="region of interest" description="Disordered" evidence="5">
    <location>
        <begin position="549"/>
        <end position="603"/>
    </location>
</feature>
<keyword evidence="3" id="KW-0804">Transcription</keyword>
<evidence type="ECO:0000313" key="7">
    <source>
        <dbReference type="Proteomes" id="UP001146351"/>
    </source>
</evidence>
<reference evidence="6" key="1">
    <citation type="submission" date="2022-11" db="EMBL/GenBank/DDBJ databases">
        <authorList>
            <person name="Petersen C."/>
        </authorList>
    </citation>
    <scope>NUCLEOTIDE SEQUENCE</scope>
    <source>
        <strain evidence="6">IBT 21917</strain>
    </source>
</reference>
<organism evidence="6 7">
    <name type="scientific">Penicillium capsulatum</name>
    <dbReference type="NCBI Taxonomy" id="69766"/>
    <lineage>
        <taxon>Eukaryota</taxon>
        <taxon>Fungi</taxon>
        <taxon>Dikarya</taxon>
        <taxon>Ascomycota</taxon>
        <taxon>Pezizomycotina</taxon>
        <taxon>Eurotiomycetes</taxon>
        <taxon>Eurotiomycetidae</taxon>
        <taxon>Eurotiales</taxon>
        <taxon>Aspergillaceae</taxon>
        <taxon>Penicillium</taxon>
    </lineage>
</organism>
<dbReference type="CDD" id="cd12148">
    <property type="entry name" value="fungal_TF_MHR"/>
    <property type="match status" value="1"/>
</dbReference>
<accession>A0A9W9HSC5</accession>
<comment type="caution">
    <text evidence="6">The sequence shown here is derived from an EMBL/GenBank/DDBJ whole genome shotgun (WGS) entry which is preliminary data.</text>
</comment>
<proteinExistence type="predicted"/>
<name>A0A9W9HSC5_9EURO</name>
<reference evidence="6" key="2">
    <citation type="journal article" date="2023" name="IMA Fungus">
        <title>Comparative genomic study of the Penicillium genus elucidates a diverse pangenome and 15 lateral gene transfer events.</title>
        <authorList>
            <person name="Petersen C."/>
            <person name="Sorensen T."/>
            <person name="Nielsen M.R."/>
            <person name="Sondergaard T.E."/>
            <person name="Sorensen J.L."/>
            <person name="Fitzpatrick D.A."/>
            <person name="Frisvad J.C."/>
            <person name="Nielsen K.L."/>
        </authorList>
    </citation>
    <scope>NUCLEOTIDE SEQUENCE</scope>
    <source>
        <strain evidence="6">IBT 21917</strain>
    </source>
</reference>
<evidence type="ECO:0000256" key="1">
    <source>
        <dbReference type="ARBA" id="ARBA00004123"/>
    </source>
</evidence>
<dbReference type="PANTHER" id="PTHR31001">
    <property type="entry name" value="UNCHARACTERIZED TRANSCRIPTIONAL REGULATORY PROTEIN"/>
    <property type="match status" value="1"/>
</dbReference>
<evidence type="ECO:0000256" key="5">
    <source>
        <dbReference type="SAM" id="MobiDB-lite"/>
    </source>
</evidence>
<sequence>MGFGSDDATASPGHLDRQVLGSLGVDEELPDGFKPSHDELLFRIRRLEDCLAERTAGDNNCITAHNFPAATRSTAKTVSGTNYVTLFSTHHFSTLHDEVKSPSIVELTKKLPPLRQAKVLFEHYALVLHPNIGVLHIPSGRALMENNYQCFLEGEEPSAADLMLLFSIFAGAALLWSPQLLAKLNATREEARSAFLAYIRTAMCLLDHPHGLIQASTTALVAIGMMAHLVMNTDGFPLKVHMLRHRCLLMSREMEIHRLDTAKSIEARRLKGCDMIDVEVQRRVWWNMVASDWLLAFSGGPQEGAYTFQPRHMNVNLPSNTDDELITAGGIQQVFPLSVPTSMSAFLLRVQGAQLCREIIDTLPSILLDSQYPDYETILELDAKCHRAIDHIPTYFKLDRESIESSRSICEERPYIAWQRISIHFSLNTRLCRLHRPYHLEGVKNPKYAYSHEVCIRSAQKVLELRQALDEVDSDIGIKPARFWVMMHHVFSAALILAMDVSFNPQAPGAEERKAKVLAAYRTLEKSKHDSGYLMEGIQKNLQTLMATLHKQRSRSSAAAPSEPSLGGDGGSVEPDKAPGKDQPSNIAPTVTENEGTFISDAPISDFDLPSEGMLDAGPESSWEKLWSDFAAVAPELDVAQWNTLLEDVDFHPPLDIY</sequence>
<keyword evidence="7" id="KW-1185">Reference proteome</keyword>
<evidence type="ECO:0008006" key="8">
    <source>
        <dbReference type="Google" id="ProtNLM"/>
    </source>
</evidence>
<dbReference type="AlphaFoldDB" id="A0A9W9HSC5"/>
<dbReference type="OrthoDB" id="3014581at2759"/>
<protein>
    <recommendedName>
        <fullName evidence="8">Transcription factor domain-containing protein</fullName>
    </recommendedName>
</protein>
<dbReference type="EMBL" id="JAPQKO010000006">
    <property type="protein sequence ID" value="KAJ5155748.1"/>
    <property type="molecule type" value="Genomic_DNA"/>
</dbReference>
<gene>
    <name evidence="6" type="ORF">N7492_008551</name>
</gene>
<evidence type="ECO:0000256" key="2">
    <source>
        <dbReference type="ARBA" id="ARBA00023015"/>
    </source>
</evidence>
<evidence type="ECO:0000256" key="3">
    <source>
        <dbReference type="ARBA" id="ARBA00023163"/>
    </source>
</evidence>
<comment type="subcellular location">
    <subcellularLocation>
        <location evidence="1">Nucleus</location>
    </subcellularLocation>
</comment>